<dbReference type="EMBL" id="JAIZAY010000004">
    <property type="protein sequence ID" value="KAJ8042729.1"/>
    <property type="molecule type" value="Genomic_DNA"/>
</dbReference>
<sequence>MALVSVHRSPSNSNSSSTISISDNDDEPDSDLKRVCECFFAIKGAALVLPHSTDPRPIKKHPVRTWQTRSTVVEGALWQRVASLVLFLLAREFWGSTMVV</sequence>
<reference evidence="2" key="1">
    <citation type="submission" date="2021-10" db="EMBL/GenBank/DDBJ databases">
        <title>Tropical sea cucumber genome reveals ecological adaptation and Cuvierian tubules defense mechanism.</title>
        <authorList>
            <person name="Chen T."/>
        </authorList>
    </citation>
    <scope>NUCLEOTIDE SEQUENCE</scope>
    <source>
        <strain evidence="2">Nanhai2018</strain>
        <tissue evidence="2">Muscle</tissue>
    </source>
</reference>
<keyword evidence="3" id="KW-1185">Reference proteome</keyword>
<evidence type="ECO:0000313" key="2">
    <source>
        <dbReference type="EMBL" id="KAJ8042729.1"/>
    </source>
</evidence>
<evidence type="ECO:0000256" key="1">
    <source>
        <dbReference type="SAM" id="MobiDB-lite"/>
    </source>
</evidence>
<comment type="caution">
    <text evidence="2">The sequence shown here is derived from an EMBL/GenBank/DDBJ whole genome shotgun (WGS) entry which is preliminary data.</text>
</comment>
<dbReference type="Proteomes" id="UP001152320">
    <property type="component" value="Chromosome 4"/>
</dbReference>
<evidence type="ECO:0000313" key="3">
    <source>
        <dbReference type="Proteomes" id="UP001152320"/>
    </source>
</evidence>
<dbReference type="AlphaFoldDB" id="A0A9Q1CDL7"/>
<proteinExistence type="predicted"/>
<gene>
    <name evidence="2" type="ORF">HOLleu_09571</name>
</gene>
<organism evidence="2 3">
    <name type="scientific">Holothuria leucospilota</name>
    <name type="common">Black long sea cucumber</name>
    <name type="synonym">Mertensiothuria leucospilota</name>
    <dbReference type="NCBI Taxonomy" id="206669"/>
    <lineage>
        <taxon>Eukaryota</taxon>
        <taxon>Metazoa</taxon>
        <taxon>Echinodermata</taxon>
        <taxon>Eleutherozoa</taxon>
        <taxon>Echinozoa</taxon>
        <taxon>Holothuroidea</taxon>
        <taxon>Aspidochirotacea</taxon>
        <taxon>Aspidochirotida</taxon>
        <taxon>Holothuriidae</taxon>
        <taxon>Holothuria</taxon>
    </lineage>
</organism>
<accession>A0A9Q1CDL7</accession>
<name>A0A9Q1CDL7_HOLLE</name>
<protein>
    <submittedName>
        <fullName evidence="2">Uncharacterized protein</fullName>
    </submittedName>
</protein>
<feature type="region of interest" description="Disordered" evidence="1">
    <location>
        <begin position="1"/>
        <end position="30"/>
    </location>
</feature>
<feature type="compositionally biased region" description="Low complexity" evidence="1">
    <location>
        <begin position="9"/>
        <end position="22"/>
    </location>
</feature>